<evidence type="ECO:0000313" key="3">
    <source>
        <dbReference type="Proteomes" id="UP001183202"/>
    </source>
</evidence>
<evidence type="ECO:0000313" key="2">
    <source>
        <dbReference type="EMBL" id="MDT0350325.1"/>
    </source>
</evidence>
<dbReference type="RefSeq" id="WP_311556359.1">
    <property type="nucleotide sequence ID" value="NZ_JAVREJ010000007.1"/>
</dbReference>
<comment type="caution">
    <text evidence="2">The sequence shown here is derived from an EMBL/GenBank/DDBJ whole genome shotgun (WGS) entry which is preliminary data.</text>
</comment>
<dbReference type="PANTHER" id="PTHR12526:SF636">
    <property type="entry name" value="BLL3647 PROTEIN"/>
    <property type="match status" value="1"/>
</dbReference>
<keyword evidence="3" id="KW-1185">Reference proteome</keyword>
<dbReference type="Pfam" id="PF11997">
    <property type="entry name" value="DUF3492"/>
    <property type="match status" value="1"/>
</dbReference>
<name>A0ABU2N8Q8_9PSEU</name>
<dbReference type="PANTHER" id="PTHR12526">
    <property type="entry name" value="GLYCOSYLTRANSFERASE"/>
    <property type="match status" value="1"/>
</dbReference>
<dbReference type="Pfam" id="PF13692">
    <property type="entry name" value="Glyco_trans_1_4"/>
    <property type="match status" value="1"/>
</dbReference>
<feature type="domain" description="DUF3492" evidence="1">
    <location>
        <begin position="1"/>
        <end position="267"/>
    </location>
</feature>
<dbReference type="Proteomes" id="UP001183202">
    <property type="component" value="Unassembled WGS sequence"/>
</dbReference>
<dbReference type="InterPro" id="IPR047691">
    <property type="entry name" value="PelF-like"/>
</dbReference>
<proteinExistence type="predicted"/>
<organism evidence="2 3">
    <name type="scientific">Pseudonocardia charpentierae</name>
    <dbReference type="NCBI Taxonomy" id="3075545"/>
    <lineage>
        <taxon>Bacteria</taxon>
        <taxon>Bacillati</taxon>
        <taxon>Actinomycetota</taxon>
        <taxon>Actinomycetes</taxon>
        <taxon>Pseudonocardiales</taxon>
        <taxon>Pseudonocardiaceae</taxon>
        <taxon>Pseudonocardia</taxon>
    </lineage>
</organism>
<protein>
    <submittedName>
        <fullName evidence="2">GT4 family glycosyltransferase PelF</fullName>
    </submittedName>
</protein>
<dbReference type="EMBL" id="JAVREJ010000007">
    <property type="protein sequence ID" value="MDT0350325.1"/>
    <property type="molecule type" value="Genomic_DNA"/>
</dbReference>
<dbReference type="SUPFAM" id="SSF53756">
    <property type="entry name" value="UDP-Glycosyltransferase/glycogen phosphorylase"/>
    <property type="match status" value="1"/>
</dbReference>
<reference evidence="3" key="1">
    <citation type="submission" date="2023-07" db="EMBL/GenBank/DDBJ databases">
        <title>30 novel species of actinomycetes from the DSMZ collection.</title>
        <authorList>
            <person name="Nouioui I."/>
        </authorList>
    </citation>
    <scope>NUCLEOTIDE SEQUENCE [LARGE SCALE GENOMIC DNA]</scope>
    <source>
        <strain evidence="3">DSM 45834</strain>
    </source>
</reference>
<gene>
    <name evidence="2" type="primary">pelF</name>
    <name evidence="2" type="ORF">RM445_12405</name>
</gene>
<accession>A0ABU2N8Q8</accession>
<dbReference type="NCBIfam" id="NF038011">
    <property type="entry name" value="PelF"/>
    <property type="match status" value="1"/>
</dbReference>
<dbReference type="Gene3D" id="3.40.50.2000">
    <property type="entry name" value="Glycogen Phosphorylase B"/>
    <property type="match status" value="2"/>
</dbReference>
<dbReference type="InterPro" id="IPR022622">
    <property type="entry name" value="DUF3492"/>
</dbReference>
<evidence type="ECO:0000259" key="1">
    <source>
        <dbReference type="Pfam" id="PF11997"/>
    </source>
</evidence>
<sequence>MKVALVTEGTYPLHHGGVAAWCDQLVRGLPELRFEVVALSGSGREPFALTPPSNVTAVRRVGLWARVPPGRPFTGRTVERFVGAYAQMFEAVLRGGPQAADWFETSLRTLRDLSRRGSLTGAMRSQLAVDVLLDVWSRTSVPGTAADVTMSLDDALAVTDLVEHFLRPLQLTPPKAKLVHATANGPSMLVGLTAKWSAGTPVLLSEHGVYLRERLLAVRRDGYPRTVRTVLVRFFHRLCELGYRSADAVLPVSDFNGRWAVRGGAPAHRVRTLHNGVDPRDLPLLEDEPRVPTLVFAGRIDPLKDIATLVRAFALVREHVPDARLKLFGGVPTGNEAYATEMRQLVADLHLEGCATFEGPVSPVSQAFEAGHVVVQSSLSEGLPLTVIEAAMAGRPTVVTDVGGMPEAAGRGGVVVPPGDPAAFAAACVTLLTAHETRRALAAAGREDAMARFTISRFLADVRDVYREHAPAKKPSTWRARRAAVEVQA</sequence>